<organism evidence="1 2">
    <name type="scientific">Rubrobacter tropicus</name>
    <dbReference type="NCBI Taxonomy" id="2653851"/>
    <lineage>
        <taxon>Bacteria</taxon>
        <taxon>Bacillati</taxon>
        <taxon>Actinomycetota</taxon>
        <taxon>Rubrobacteria</taxon>
        <taxon>Rubrobacterales</taxon>
        <taxon>Rubrobacteraceae</taxon>
        <taxon>Rubrobacter</taxon>
    </lineage>
</organism>
<dbReference type="InterPro" id="IPR008972">
    <property type="entry name" value="Cupredoxin"/>
</dbReference>
<dbReference type="Proteomes" id="UP000501452">
    <property type="component" value="Chromosome"/>
</dbReference>
<keyword evidence="2" id="KW-1185">Reference proteome</keyword>
<dbReference type="EMBL" id="CP045119">
    <property type="protein sequence ID" value="QIN84727.1"/>
    <property type="molecule type" value="Genomic_DNA"/>
</dbReference>
<reference evidence="1 2" key="1">
    <citation type="submission" date="2019-10" db="EMBL/GenBank/DDBJ databases">
        <title>Rubrobacter sp nov SCSIO 52090 isolated from a deep-sea sediment in the South China Sea.</title>
        <authorList>
            <person name="Chen R.W."/>
        </authorList>
    </citation>
    <scope>NUCLEOTIDE SEQUENCE [LARGE SCALE GENOMIC DNA]</scope>
    <source>
        <strain evidence="1 2">SCSIO 52909</strain>
    </source>
</reference>
<accession>A0A6G8QER2</accession>
<protein>
    <submittedName>
        <fullName evidence="1">Uncharacterized protein</fullName>
    </submittedName>
</protein>
<evidence type="ECO:0000313" key="1">
    <source>
        <dbReference type="EMBL" id="QIN84727.1"/>
    </source>
</evidence>
<dbReference type="KEGG" id="rub:GBA63_20290"/>
<dbReference type="SUPFAM" id="SSF49503">
    <property type="entry name" value="Cupredoxins"/>
    <property type="match status" value="1"/>
</dbReference>
<gene>
    <name evidence="1" type="ORF">GBA63_20290</name>
</gene>
<dbReference type="RefSeq" id="WP_166179197.1">
    <property type="nucleotide sequence ID" value="NZ_CP045119.1"/>
</dbReference>
<name>A0A6G8QER2_9ACTN</name>
<proteinExistence type="predicted"/>
<dbReference type="AlphaFoldDB" id="A0A6G8QER2"/>
<sequence length="86" mass="9229">MGLVFAALAVVAFTLLGKEEGATQTTRQRAAAAPVTRTYFIGADKVEWDYAPTGSNQITGQSFGEDENVFAQQGPDRIGKVYTKSL</sequence>
<evidence type="ECO:0000313" key="2">
    <source>
        <dbReference type="Proteomes" id="UP000501452"/>
    </source>
</evidence>
<dbReference type="Gene3D" id="2.60.40.420">
    <property type="entry name" value="Cupredoxins - blue copper proteins"/>
    <property type="match status" value="1"/>
</dbReference>